<dbReference type="InterPro" id="IPR005331">
    <property type="entry name" value="Sulfotransferase"/>
</dbReference>
<reference evidence="1 2" key="1">
    <citation type="submission" date="2020-11" db="EMBL/GenBank/DDBJ databases">
        <title>Erythrobacter sediminis sp. nov., a marine bacterium from a tidal flat of Garorim Bay.</title>
        <authorList>
            <person name="Kim D."/>
            <person name="Yoo Y."/>
            <person name="Kim J.-J."/>
        </authorList>
    </citation>
    <scope>NUCLEOTIDE SEQUENCE [LARGE SCALE GENOMIC DNA]</scope>
    <source>
        <strain evidence="1 2">JGD-13</strain>
    </source>
</reference>
<name>A0ABS0N395_9SPHN</name>
<accession>A0ABS0N395</accession>
<dbReference type="Pfam" id="PF03567">
    <property type="entry name" value="Sulfotransfer_2"/>
    <property type="match status" value="1"/>
</dbReference>
<keyword evidence="2" id="KW-1185">Reference proteome</keyword>
<comment type="caution">
    <text evidence="1">The sequence shown here is derived from an EMBL/GenBank/DDBJ whole genome shotgun (WGS) entry which is preliminary data.</text>
</comment>
<evidence type="ECO:0000313" key="1">
    <source>
        <dbReference type="EMBL" id="MBH5322440.1"/>
    </source>
</evidence>
<organism evidence="1 2">
    <name type="scientific">Aurantiacibacter sediminis</name>
    <dbReference type="NCBI Taxonomy" id="2793064"/>
    <lineage>
        <taxon>Bacteria</taxon>
        <taxon>Pseudomonadati</taxon>
        <taxon>Pseudomonadota</taxon>
        <taxon>Alphaproteobacteria</taxon>
        <taxon>Sphingomonadales</taxon>
        <taxon>Erythrobacteraceae</taxon>
        <taxon>Aurantiacibacter</taxon>
    </lineage>
</organism>
<gene>
    <name evidence="1" type="ORF">I5L03_07555</name>
</gene>
<protein>
    <submittedName>
        <fullName evidence="1">Sulfotransferase family 2 domain-containing protein</fullName>
    </submittedName>
</protein>
<dbReference type="InterPro" id="IPR027417">
    <property type="entry name" value="P-loop_NTPase"/>
</dbReference>
<dbReference type="EMBL" id="JAEANY010000002">
    <property type="protein sequence ID" value="MBH5322440.1"/>
    <property type="molecule type" value="Genomic_DNA"/>
</dbReference>
<proteinExistence type="predicted"/>
<dbReference type="Proteomes" id="UP000602442">
    <property type="component" value="Unassembled WGS sequence"/>
</dbReference>
<sequence>MPYFPAHEALFVHIPKCAGKSIENAFLPDHLDATSGARGPANSAARWALKKTASPVPETYLLGTLDVALAAQHLTYVEIEMLGLLTKDQLERATKFCVVRDPFTRAISSVLHFSQRFSQHYTLSNRPDAAEIERALSFWIDIEPDDHNVRAHRRTQSSFVLDSRGENRMDHILRLENLNDDFARLREALNVGEAVLPWTGKSHVSKDYSSLYNASSRDLVRKAFAEDFDRFGYQASV</sequence>
<evidence type="ECO:0000313" key="2">
    <source>
        <dbReference type="Proteomes" id="UP000602442"/>
    </source>
</evidence>
<dbReference type="RefSeq" id="WP_197921137.1">
    <property type="nucleotide sequence ID" value="NZ_CAWPTA010000007.1"/>
</dbReference>
<dbReference type="Gene3D" id="3.40.50.300">
    <property type="entry name" value="P-loop containing nucleotide triphosphate hydrolases"/>
    <property type="match status" value="1"/>
</dbReference>